<feature type="transmembrane region" description="Helical" evidence="8">
    <location>
        <begin position="66"/>
        <end position="83"/>
    </location>
</feature>
<sequence>MRELYLSFFFAYTIFAIVNPYLQIILRNCGYSYQTIGILLALFEGAGILGPLVMGSLADKTQRFKDTILVSTAMTALGFILVTQGTSQWIVVSGLLVSAFFLRSIIPIQDTVATSLFEGDAKKYTKVRAFGTLGFVLFSLFYAAIKKPVLSDNASILRYILFGCVLFFLPVLAWKEKKRPKRKAKKVVVEPKRKKGAFYDSAFVVGLIIIALNRLSMSTVSSFLSLYMVEELHIEALTLVNALAASSEIVAMLIAGRLLQSNKVKPVTLLMISALGMVARLVIYAMVPSIFGIISGQLLHSLGYGVFHPAAVQFVFRRVKKSHRATGMAMYISLGTGLPAMLGSTFGGYVTQFYGYKVLFLSFSFFAALSALLCIIFRQLFSKPPIGEA</sequence>
<name>G8QXN9_SPHPG</name>
<evidence type="ECO:0000256" key="4">
    <source>
        <dbReference type="ARBA" id="ARBA00022519"/>
    </source>
</evidence>
<dbReference type="PANTHER" id="PTHR23522:SF10">
    <property type="entry name" value="3-PHENYLPROPIONIC ACID TRANSPORTER-RELATED"/>
    <property type="match status" value="1"/>
</dbReference>
<feature type="transmembrane region" description="Helical" evidence="8">
    <location>
        <begin position="31"/>
        <end position="54"/>
    </location>
</feature>
<evidence type="ECO:0000256" key="5">
    <source>
        <dbReference type="ARBA" id="ARBA00022692"/>
    </source>
</evidence>
<keyword evidence="7 8" id="KW-0472">Membrane</keyword>
<dbReference type="EMBL" id="CP003155">
    <property type="protein sequence ID" value="AEV30683.1"/>
    <property type="molecule type" value="Genomic_DNA"/>
</dbReference>
<dbReference type="eggNOG" id="COG2814">
    <property type="taxonomic scope" value="Bacteria"/>
</dbReference>
<keyword evidence="3" id="KW-1003">Cell membrane</keyword>
<feature type="transmembrane region" description="Helical" evidence="8">
    <location>
        <begin position="156"/>
        <end position="175"/>
    </location>
</feature>
<dbReference type="GO" id="GO:0022857">
    <property type="term" value="F:transmembrane transporter activity"/>
    <property type="evidence" value="ECO:0007669"/>
    <property type="project" value="InterPro"/>
</dbReference>
<dbReference type="PANTHER" id="PTHR23522">
    <property type="entry name" value="BLL5896 PROTEIN"/>
    <property type="match status" value="1"/>
</dbReference>
<feature type="transmembrane region" description="Helical" evidence="8">
    <location>
        <begin position="196"/>
        <end position="216"/>
    </location>
</feature>
<evidence type="ECO:0000256" key="8">
    <source>
        <dbReference type="SAM" id="Phobius"/>
    </source>
</evidence>
<dbReference type="GO" id="GO:0005886">
    <property type="term" value="C:plasma membrane"/>
    <property type="evidence" value="ECO:0007669"/>
    <property type="project" value="UniProtKB-SubCell"/>
</dbReference>
<dbReference type="InterPro" id="IPR020846">
    <property type="entry name" value="MFS_dom"/>
</dbReference>
<keyword evidence="11" id="KW-1185">Reference proteome</keyword>
<evidence type="ECO:0000313" key="10">
    <source>
        <dbReference type="EMBL" id="AEV30683.1"/>
    </source>
</evidence>
<feature type="transmembrane region" description="Helical" evidence="8">
    <location>
        <begin position="267"/>
        <end position="287"/>
    </location>
</feature>
<dbReference type="STRING" id="158190.SpiGrapes_2933"/>
<feature type="transmembrane region" description="Helical" evidence="8">
    <location>
        <begin position="89"/>
        <end position="106"/>
    </location>
</feature>
<dbReference type="Gene3D" id="1.20.1250.20">
    <property type="entry name" value="MFS general substrate transporter like domains"/>
    <property type="match status" value="2"/>
</dbReference>
<dbReference type="Proteomes" id="UP000005632">
    <property type="component" value="Chromosome"/>
</dbReference>
<keyword evidence="4" id="KW-0997">Cell inner membrane</keyword>
<dbReference type="AlphaFoldDB" id="G8QXN9"/>
<dbReference type="HOGENOM" id="CLU_013133_6_1_12"/>
<dbReference type="InterPro" id="IPR036259">
    <property type="entry name" value="MFS_trans_sf"/>
</dbReference>
<protein>
    <submittedName>
        <fullName evidence="10">Arabinose efflux permease family protein</fullName>
    </submittedName>
</protein>
<feature type="transmembrane region" description="Helical" evidence="8">
    <location>
        <begin position="5"/>
        <end position="25"/>
    </location>
</feature>
<evidence type="ECO:0000256" key="1">
    <source>
        <dbReference type="ARBA" id="ARBA00004429"/>
    </source>
</evidence>
<comment type="subcellular location">
    <subcellularLocation>
        <location evidence="1">Cell inner membrane</location>
        <topology evidence="1">Multi-pass membrane protein</topology>
    </subcellularLocation>
</comment>
<dbReference type="KEGG" id="sgp:SpiGrapes_2933"/>
<keyword evidence="6 8" id="KW-1133">Transmembrane helix</keyword>
<dbReference type="RefSeq" id="WP_014271522.1">
    <property type="nucleotide sequence ID" value="NC_016633.1"/>
</dbReference>
<evidence type="ECO:0000256" key="7">
    <source>
        <dbReference type="ARBA" id="ARBA00023136"/>
    </source>
</evidence>
<evidence type="ECO:0000256" key="2">
    <source>
        <dbReference type="ARBA" id="ARBA00022448"/>
    </source>
</evidence>
<dbReference type="OrthoDB" id="357677at2"/>
<dbReference type="InterPro" id="IPR024989">
    <property type="entry name" value="MFS_assoc_dom"/>
</dbReference>
<dbReference type="PROSITE" id="PS50850">
    <property type="entry name" value="MFS"/>
    <property type="match status" value="1"/>
</dbReference>
<feature type="transmembrane region" description="Helical" evidence="8">
    <location>
        <begin position="236"/>
        <end position="255"/>
    </location>
</feature>
<keyword evidence="5 8" id="KW-0812">Transmembrane</keyword>
<feature type="transmembrane region" description="Helical" evidence="8">
    <location>
        <begin position="356"/>
        <end position="377"/>
    </location>
</feature>
<keyword evidence="2" id="KW-0813">Transport</keyword>
<feature type="transmembrane region" description="Helical" evidence="8">
    <location>
        <begin position="127"/>
        <end position="144"/>
    </location>
</feature>
<evidence type="ECO:0000259" key="9">
    <source>
        <dbReference type="PROSITE" id="PS50850"/>
    </source>
</evidence>
<accession>G8QXN9</accession>
<feature type="domain" description="Major facilitator superfamily (MFS) profile" evidence="9">
    <location>
        <begin position="202"/>
        <end position="389"/>
    </location>
</feature>
<evidence type="ECO:0000256" key="6">
    <source>
        <dbReference type="ARBA" id="ARBA00022989"/>
    </source>
</evidence>
<feature type="transmembrane region" description="Helical" evidence="8">
    <location>
        <begin position="328"/>
        <end position="350"/>
    </location>
</feature>
<organism evidence="10 11">
    <name type="scientific">Sphaerochaeta pleomorpha (strain ATCC BAA-1885 / DSM 22778 / Grapes)</name>
    <dbReference type="NCBI Taxonomy" id="158190"/>
    <lineage>
        <taxon>Bacteria</taxon>
        <taxon>Pseudomonadati</taxon>
        <taxon>Spirochaetota</taxon>
        <taxon>Spirochaetia</taxon>
        <taxon>Spirochaetales</taxon>
        <taxon>Sphaerochaetaceae</taxon>
        <taxon>Sphaerochaeta</taxon>
    </lineage>
</organism>
<dbReference type="SUPFAM" id="SSF103473">
    <property type="entry name" value="MFS general substrate transporter"/>
    <property type="match status" value="1"/>
</dbReference>
<gene>
    <name evidence="10" type="ordered locus">SpiGrapes_2933</name>
</gene>
<reference evidence="10 11" key="1">
    <citation type="submission" date="2011-11" db="EMBL/GenBank/DDBJ databases">
        <title>Complete sequence of Spirochaeta sp. grapes.</title>
        <authorList>
            <consortium name="US DOE Joint Genome Institute"/>
            <person name="Lucas S."/>
            <person name="Han J."/>
            <person name="Lapidus A."/>
            <person name="Cheng J.-F."/>
            <person name="Goodwin L."/>
            <person name="Pitluck S."/>
            <person name="Peters L."/>
            <person name="Ovchinnikova G."/>
            <person name="Munk A.C."/>
            <person name="Detter J.C."/>
            <person name="Han C."/>
            <person name="Tapia R."/>
            <person name="Land M."/>
            <person name="Hauser L."/>
            <person name="Kyrpides N."/>
            <person name="Ivanova N."/>
            <person name="Pagani I."/>
            <person name="Ritalahtilisa K."/>
            <person name="Loeffler F."/>
            <person name="Woyke T."/>
        </authorList>
    </citation>
    <scope>NUCLEOTIDE SEQUENCE [LARGE SCALE GENOMIC DNA]</scope>
    <source>
        <strain evidence="11">ATCC BAA-1885 / DSM 22778 / Grapes</strain>
    </source>
</reference>
<dbReference type="Pfam" id="PF12832">
    <property type="entry name" value="MFS_1_like"/>
    <property type="match status" value="1"/>
</dbReference>
<evidence type="ECO:0000313" key="11">
    <source>
        <dbReference type="Proteomes" id="UP000005632"/>
    </source>
</evidence>
<proteinExistence type="predicted"/>
<evidence type="ECO:0000256" key="3">
    <source>
        <dbReference type="ARBA" id="ARBA00022475"/>
    </source>
</evidence>